<keyword evidence="4" id="KW-0732">Signal</keyword>
<evidence type="ECO:0000256" key="4">
    <source>
        <dbReference type="SAM" id="SignalP"/>
    </source>
</evidence>
<feature type="coiled-coil region" evidence="1">
    <location>
        <begin position="265"/>
        <end position="299"/>
    </location>
</feature>
<dbReference type="RefSeq" id="WP_188756605.1">
    <property type="nucleotide sequence ID" value="NZ_BMJY01000012.1"/>
</dbReference>
<proteinExistence type="predicted"/>
<evidence type="ECO:0000259" key="5">
    <source>
        <dbReference type="Pfam" id="PF04536"/>
    </source>
</evidence>
<feature type="region of interest" description="Disordered" evidence="2">
    <location>
        <begin position="628"/>
        <end position="690"/>
    </location>
</feature>
<reference evidence="6" key="2">
    <citation type="submission" date="2020-09" db="EMBL/GenBank/DDBJ databases">
        <authorList>
            <person name="Sun Q."/>
            <person name="Zhou Y."/>
        </authorList>
    </citation>
    <scope>NUCLEOTIDE SEQUENCE</scope>
    <source>
        <strain evidence="6">CGMCC 1.15794</strain>
    </source>
</reference>
<sequence length="690" mass="71015">MRARAGAGGRRIVALVAAVTMAASAVLAGTAPAFAEDPVELRPGFVHDAVDALTPAEEEAAQERLDRLSAETGHDLWVVFVDRFTNPEAANEWADETAIRNGLADDQYLLAVATEGRTYFLSSSSAGPVSDAQVGEIEQSLEPHLRAEDWAGAIDAAAAGFEAVAAPGTGEPGGGGAGSAGWTIVLLVVAVLAVVAVWIVVARRRSRAPAAKGTSEPQVPTEELARRASSALVATDDAVRASEQELGFAVAQFGADATSEFEQALQTAKAELAQAFELKQKLDDHEKDTEEEIRAWNAEIVRLCESASETLERKHAAFDELRRIEQDASAALVAAQQRRGAAEGTAERAGAALAELADRYAPAALDTVADNPAQARTRLEFADEQLARAQELVATGQSGEAAVAIRAAEQATAQAALLEQAVTDLAATLADAERQANELLADLERDLVRARALPASPEVAGVVSAAERAVAQARENLSGTARRPRVLLASLEQANAQLDQVVGNAERTQHMLAQTLLQARSHLTAAEEYIAARRGAVGAQARTRLAEAGAELSRAEALGAADPAQALPRAQRALQLAAQASELARSDVSSADWGTMLGGGAGGGRRGGGMTESIVGGILGGLISSSLNSGGRSSGGRSSGWGGSSWSGGGRSSSGRSGGSWGGGRSTRSGGGSFGRSGGGRGGRRGGGRF</sequence>
<feature type="transmembrane region" description="Helical" evidence="3">
    <location>
        <begin position="180"/>
        <end position="202"/>
    </location>
</feature>
<feature type="signal peptide" evidence="4">
    <location>
        <begin position="1"/>
        <end position="35"/>
    </location>
</feature>
<evidence type="ECO:0000313" key="7">
    <source>
        <dbReference type="Proteomes" id="UP000657592"/>
    </source>
</evidence>
<comment type="caution">
    <text evidence="6">The sequence shown here is derived from an EMBL/GenBank/DDBJ whole genome shotgun (WGS) entry which is preliminary data.</text>
</comment>
<keyword evidence="3" id="KW-0812">Transmembrane</keyword>
<feature type="chain" id="PRO_5038009006" evidence="4">
    <location>
        <begin position="36"/>
        <end position="690"/>
    </location>
</feature>
<dbReference type="Proteomes" id="UP000657592">
    <property type="component" value="Unassembled WGS sequence"/>
</dbReference>
<keyword evidence="3" id="KW-1133">Transmembrane helix</keyword>
<name>A0A917IFD5_9MICO</name>
<organism evidence="6 7">
    <name type="scientific">Microbacterium album</name>
    <dbReference type="NCBI Taxonomy" id="2053191"/>
    <lineage>
        <taxon>Bacteria</taxon>
        <taxon>Bacillati</taxon>
        <taxon>Actinomycetota</taxon>
        <taxon>Actinomycetes</taxon>
        <taxon>Micrococcales</taxon>
        <taxon>Microbacteriaceae</taxon>
        <taxon>Microbacterium</taxon>
    </lineage>
</organism>
<protein>
    <submittedName>
        <fullName evidence="6">Membrane protein</fullName>
    </submittedName>
</protein>
<evidence type="ECO:0000256" key="2">
    <source>
        <dbReference type="SAM" id="MobiDB-lite"/>
    </source>
</evidence>
<dbReference type="InterPro" id="IPR007621">
    <property type="entry name" value="TPM_dom"/>
</dbReference>
<gene>
    <name evidence="6" type="ORF">GCM10010921_24740</name>
</gene>
<reference evidence="6" key="1">
    <citation type="journal article" date="2014" name="Int. J. Syst. Evol. Microbiol.">
        <title>Complete genome sequence of Corynebacterium casei LMG S-19264T (=DSM 44701T), isolated from a smear-ripened cheese.</title>
        <authorList>
            <consortium name="US DOE Joint Genome Institute (JGI-PGF)"/>
            <person name="Walter F."/>
            <person name="Albersmeier A."/>
            <person name="Kalinowski J."/>
            <person name="Ruckert C."/>
        </authorList>
    </citation>
    <scope>NUCLEOTIDE SEQUENCE</scope>
    <source>
        <strain evidence="6">CGMCC 1.15794</strain>
    </source>
</reference>
<feature type="compositionally biased region" description="Gly residues" evidence="2">
    <location>
        <begin position="632"/>
        <end position="681"/>
    </location>
</feature>
<feature type="coiled-coil region" evidence="1">
    <location>
        <begin position="408"/>
        <end position="511"/>
    </location>
</feature>
<evidence type="ECO:0000256" key="3">
    <source>
        <dbReference type="SAM" id="Phobius"/>
    </source>
</evidence>
<dbReference type="Gene3D" id="3.10.310.50">
    <property type="match status" value="1"/>
</dbReference>
<evidence type="ECO:0000256" key="1">
    <source>
        <dbReference type="SAM" id="Coils"/>
    </source>
</evidence>
<keyword evidence="1" id="KW-0175">Coiled coil</keyword>
<dbReference type="Pfam" id="PF04536">
    <property type="entry name" value="TPM_phosphatase"/>
    <property type="match status" value="1"/>
</dbReference>
<evidence type="ECO:0000313" key="6">
    <source>
        <dbReference type="EMBL" id="GGH47763.1"/>
    </source>
</evidence>
<dbReference type="EMBL" id="BMJY01000012">
    <property type="protein sequence ID" value="GGH47763.1"/>
    <property type="molecule type" value="Genomic_DNA"/>
</dbReference>
<accession>A0A917IFD5</accession>
<keyword evidence="3" id="KW-0472">Membrane</keyword>
<dbReference type="AlphaFoldDB" id="A0A917IFD5"/>
<feature type="domain" description="TPM" evidence="5">
    <location>
        <begin position="46"/>
        <end position="163"/>
    </location>
</feature>
<keyword evidence="7" id="KW-1185">Reference proteome</keyword>